<keyword evidence="3" id="KW-1185">Reference proteome</keyword>
<gene>
    <name evidence="2" type="ORF">HNQ50_002576</name>
</gene>
<dbReference type="EMBL" id="JACHHN010000004">
    <property type="protein sequence ID" value="MBB5191846.1"/>
    <property type="molecule type" value="Genomic_DNA"/>
</dbReference>
<evidence type="ECO:0000313" key="3">
    <source>
        <dbReference type="Proteomes" id="UP000543030"/>
    </source>
</evidence>
<dbReference type="Proteomes" id="UP000543030">
    <property type="component" value="Unassembled WGS sequence"/>
</dbReference>
<organism evidence="2 3">
    <name type="scientific">Silvimonas terrae</name>
    <dbReference type="NCBI Taxonomy" id="300266"/>
    <lineage>
        <taxon>Bacteria</taxon>
        <taxon>Pseudomonadati</taxon>
        <taxon>Pseudomonadota</taxon>
        <taxon>Betaproteobacteria</taxon>
        <taxon>Neisseriales</taxon>
        <taxon>Chitinibacteraceae</taxon>
        <taxon>Silvimonas</taxon>
    </lineage>
</organism>
<proteinExistence type="predicted"/>
<evidence type="ECO:0000313" key="2">
    <source>
        <dbReference type="EMBL" id="MBB5191846.1"/>
    </source>
</evidence>
<dbReference type="RefSeq" id="WP_184101226.1">
    <property type="nucleotide sequence ID" value="NZ_JACHHN010000004.1"/>
</dbReference>
<name>A0A840RHP3_9NEIS</name>
<dbReference type="AlphaFoldDB" id="A0A840RHP3"/>
<reference evidence="2 3" key="1">
    <citation type="submission" date="2020-08" db="EMBL/GenBank/DDBJ databases">
        <title>Genomic Encyclopedia of Type Strains, Phase IV (KMG-IV): sequencing the most valuable type-strain genomes for metagenomic binning, comparative biology and taxonomic classification.</title>
        <authorList>
            <person name="Goeker M."/>
        </authorList>
    </citation>
    <scope>NUCLEOTIDE SEQUENCE [LARGE SCALE GENOMIC DNA]</scope>
    <source>
        <strain evidence="2 3">DSM 18233</strain>
    </source>
</reference>
<comment type="caution">
    <text evidence="2">The sequence shown here is derived from an EMBL/GenBank/DDBJ whole genome shotgun (WGS) entry which is preliminary data.</text>
</comment>
<keyword evidence="1" id="KW-0732">Signal</keyword>
<protein>
    <submittedName>
        <fullName evidence="2">Type 1 fimbria pilin</fullName>
    </submittedName>
</protein>
<feature type="chain" id="PRO_5032684389" evidence="1">
    <location>
        <begin position="24"/>
        <end position="98"/>
    </location>
</feature>
<evidence type="ECO:0000256" key="1">
    <source>
        <dbReference type="SAM" id="SignalP"/>
    </source>
</evidence>
<sequence>MTNAYQKVALGLALIVANSVGYAAQGGVIKVMGAIVENTCRVNTDGQLQTRLDTCGKYAAHAARTHTETLVEPASPNATTATSTEIKPKRVIIVTEYL</sequence>
<accession>A0A840RHP3</accession>
<feature type="signal peptide" evidence="1">
    <location>
        <begin position="1"/>
        <end position="23"/>
    </location>
</feature>